<evidence type="ECO:0000313" key="2">
    <source>
        <dbReference type="Proteomes" id="UP000275846"/>
    </source>
</evidence>
<dbReference type="WBParaSite" id="SSLN_0001538601-mRNA-1">
    <property type="protein sequence ID" value="SSLN_0001538601-mRNA-1"/>
    <property type="gene ID" value="SSLN_0001538601"/>
</dbReference>
<accession>A0A183TEC9</accession>
<protein>
    <submittedName>
        <fullName evidence="3">Tudor domain-containing protein</fullName>
    </submittedName>
</protein>
<dbReference type="EMBL" id="UYSU01039343">
    <property type="protein sequence ID" value="VDM01213.1"/>
    <property type="molecule type" value="Genomic_DNA"/>
</dbReference>
<organism evidence="3">
    <name type="scientific">Schistocephalus solidus</name>
    <name type="common">Tapeworm</name>
    <dbReference type="NCBI Taxonomy" id="70667"/>
    <lineage>
        <taxon>Eukaryota</taxon>
        <taxon>Metazoa</taxon>
        <taxon>Spiralia</taxon>
        <taxon>Lophotrochozoa</taxon>
        <taxon>Platyhelminthes</taxon>
        <taxon>Cestoda</taxon>
        <taxon>Eucestoda</taxon>
        <taxon>Diphyllobothriidea</taxon>
        <taxon>Diphyllobothriidae</taxon>
        <taxon>Schistocephalus</taxon>
    </lineage>
</organism>
<dbReference type="AlphaFoldDB" id="A0A183TEC9"/>
<reference evidence="3" key="1">
    <citation type="submission" date="2016-06" db="UniProtKB">
        <authorList>
            <consortium name="WormBaseParasite"/>
        </authorList>
    </citation>
    <scope>IDENTIFICATION</scope>
</reference>
<reference evidence="1 2" key="2">
    <citation type="submission" date="2018-11" db="EMBL/GenBank/DDBJ databases">
        <authorList>
            <consortium name="Pathogen Informatics"/>
        </authorList>
    </citation>
    <scope>NUCLEOTIDE SEQUENCE [LARGE SCALE GENOMIC DNA]</scope>
    <source>
        <strain evidence="1 2">NST_G2</strain>
    </source>
</reference>
<keyword evidence="2" id="KW-1185">Reference proteome</keyword>
<dbReference type="Proteomes" id="UP000275846">
    <property type="component" value="Unassembled WGS sequence"/>
</dbReference>
<name>A0A183TEC9_SCHSO</name>
<gene>
    <name evidence="1" type="ORF">SSLN_LOCUS14827</name>
</gene>
<evidence type="ECO:0000313" key="1">
    <source>
        <dbReference type="EMBL" id="VDM01213.1"/>
    </source>
</evidence>
<evidence type="ECO:0000313" key="3">
    <source>
        <dbReference type="WBParaSite" id="SSLN_0001538601-mRNA-1"/>
    </source>
</evidence>
<proteinExistence type="predicted"/>
<sequence>MADEYADLKQVLQQQLRLLFNTSLGQSSTARGSQSVDHIAGSITEFLYDPQAQCLQLCKREYDDFITYAGIVNPINAICYVAQSNLNLLGLNWSEKLGLVDVPLSVVCNQVQIPAVPADPTKDILRRKLLIGTPVFVRDYRAGFPNWVEATVAAHRGSILFDVCVGDDT</sequence>